<protein>
    <recommendedName>
        <fullName evidence="4 14">Protoporphyrinogen IX oxidase</fullName>
        <shortName evidence="14">PPO</shortName>
        <ecNumber evidence="14 15">1.3.99.-</ecNumber>
    </recommendedName>
</protein>
<dbReference type="GO" id="GO:0005886">
    <property type="term" value="C:plasma membrane"/>
    <property type="evidence" value="ECO:0007669"/>
    <property type="project" value="UniProtKB-SubCell"/>
</dbReference>
<keyword evidence="17" id="KW-1185">Reference proteome</keyword>
<keyword evidence="6 14" id="KW-0349">Heme</keyword>
<dbReference type="GO" id="GO:0006782">
    <property type="term" value="P:protoporphyrinogen IX biosynthetic process"/>
    <property type="evidence" value="ECO:0007669"/>
    <property type="project" value="UniProtKB-UniRule"/>
</dbReference>
<keyword evidence="9 14" id="KW-1133">Transmembrane helix</keyword>
<keyword evidence="12 14" id="KW-0472">Membrane</keyword>
<feature type="transmembrane region" description="Helical" evidence="14">
    <location>
        <begin position="92"/>
        <end position="110"/>
    </location>
</feature>
<keyword evidence="7 14" id="KW-0812">Transmembrane</keyword>
<keyword evidence="8 14" id="KW-0479">Metal-binding</keyword>
<dbReference type="AlphaFoldDB" id="A0A0G9MLN9"/>
<evidence type="ECO:0000256" key="10">
    <source>
        <dbReference type="ARBA" id="ARBA00023002"/>
    </source>
</evidence>
<feature type="transmembrane region" description="Helical" evidence="14">
    <location>
        <begin position="60"/>
        <end position="80"/>
    </location>
</feature>
<feature type="transmembrane region" description="Helical" evidence="14">
    <location>
        <begin position="130"/>
        <end position="148"/>
    </location>
</feature>
<evidence type="ECO:0000256" key="15">
    <source>
        <dbReference type="PIRNR" id="PIRNR004638"/>
    </source>
</evidence>
<evidence type="ECO:0000256" key="4">
    <source>
        <dbReference type="ARBA" id="ARBA00017504"/>
    </source>
</evidence>
<comment type="catalytic activity">
    <reaction evidence="13 14 15">
        <text>protoporphyrinogen IX + 3 A = protoporphyrin IX + 3 AH2</text>
        <dbReference type="Rhea" id="RHEA:62000"/>
        <dbReference type="ChEBI" id="CHEBI:13193"/>
        <dbReference type="ChEBI" id="CHEBI:17499"/>
        <dbReference type="ChEBI" id="CHEBI:57306"/>
        <dbReference type="ChEBI" id="CHEBI:57307"/>
    </reaction>
</comment>
<dbReference type="InterPro" id="IPR005265">
    <property type="entry name" value="HemJ-like"/>
</dbReference>
<dbReference type="KEGG" id="egn:BMF35_a0686"/>
<accession>A0A0G9MLN9</accession>
<comment type="cofactor">
    <cofactor evidence="14 15">
        <name>heme b</name>
        <dbReference type="ChEBI" id="CHEBI:60344"/>
    </cofactor>
    <text evidence="14 15">Binds 1 heme b (iron(II)-protoporphyrin IX) group per subunit.</text>
</comment>
<evidence type="ECO:0000256" key="9">
    <source>
        <dbReference type="ARBA" id="ARBA00022989"/>
    </source>
</evidence>
<evidence type="ECO:0000313" key="17">
    <source>
        <dbReference type="Proteomes" id="UP000053070"/>
    </source>
</evidence>
<feature type="binding site" description="axial binding residue" evidence="14">
    <location>
        <position position="95"/>
    </location>
    <ligand>
        <name>heme</name>
        <dbReference type="ChEBI" id="CHEBI:30413"/>
    </ligand>
    <ligandPart>
        <name>Fe</name>
        <dbReference type="ChEBI" id="CHEBI:18248"/>
    </ligandPart>
</feature>
<comment type="pathway">
    <text evidence="2 14 15">Porphyrin-containing compound metabolism; protoporphyrin-IX biosynthesis; protoporphyrin-IX from protoporphyrinogen-IX: step 1/1.</text>
</comment>
<dbReference type="PANTHER" id="PTHR40255:SF1">
    <property type="entry name" value="PROTOPORPHYRINOGEN IX OXIDASE"/>
    <property type="match status" value="1"/>
</dbReference>
<dbReference type="EMBL" id="LBHC01000002">
    <property type="protein sequence ID" value="KLE31569.1"/>
    <property type="molecule type" value="Genomic_DNA"/>
</dbReference>
<dbReference type="PANTHER" id="PTHR40255">
    <property type="entry name" value="UPF0093 MEMBRANE PROTEIN SLR1790"/>
    <property type="match status" value="1"/>
</dbReference>
<dbReference type="Pfam" id="PF03653">
    <property type="entry name" value="UPF0093"/>
    <property type="match status" value="1"/>
</dbReference>
<dbReference type="GO" id="GO:0070818">
    <property type="term" value="F:protoporphyrinogen oxidase activity"/>
    <property type="evidence" value="ECO:0007669"/>
    <property type="project" value="UniProtKB-UniRule"/>
</dbReference>
<evidence type="ECO:0000256" key="12">
    <source>
        <dbReference type="ARBA" id="ARBA00023136"/>
    </source>
</evidence>
<dbReference type="PATRIC" id="fig|502682.8.peg.1716"/>
<keyword evidence="10 14" id="KW-0560">Oxidoreductase</keyword>
<evidence type="ECO:0000256" key="5">
    <source>
        <dbReference type="ARBA" id="ARBA00022475"/>
    </source>
</evidence>
<organism evidence="16 17">
    <name type="scientific">Aurantiacibacter gangjinensis</name>
    <dbReference type="NCBI Taxonomy" id="502682"/>
    <lineage>
        <taxon>Bacteria</taxon>
        <taxon>Pseudomonadati</taxon>
        <taxon>Pseudomonadota</taxon>
        <taxon>Alphaproteobacteria</taxon>
        <taxon>Sphingomonadales</taxon>
        <taxon>Erythrobacteraceae</taxon>
        <taxon>Aurantiacibacter</taxon>
    </lineage>
</organism>
<dbReference type="OrthoDB" id="9800824at2"/>
<evidence type="ECO:0000313" key="16">
    <source>
        <dbReference type="EMBL" id="KLE31569.1"/>
    </source>
</evidence>
<dbReference type="HAMAP" id="MF_02239">
    <property type="entry name" value="HemJ"/>
    <property type="match status" value="1"/>
</dbReference>
<dbReference type="PIRSF" id="PIRSF004638">
    <property type="entry name" value="UCP004638"/>
    <property type="match status" value="1"/>
</dbReference>
<evidence type="ECO:0000256" key="14">
    <source>
        <dbReference type="HAMAP-Rule" id="MF_02239"/>
    </source>
</evidence>
<dbReference type="Proteomes" id="UP000053070">
    <property type="component" value="Unassembled WGS sequence"/>
</dbReference>
<dbReference type="RefSeq" id="WP_047006921.1">
    <property type="nucleotide sequence ID" value="NZ_CP018097.1"/>
</dbReference>
<reference evidence="16 17" key="1">
    <citation type="submission" date="2015-04" db="EMBL/GenBank/DDBJ databases">
        <title>The draft genome sequence of Erythrobacr gangjinensis K7-2.</title>
        <authorList>
            <person name="Zhuang L."/>
            <person name="Liu Y."/>
            <person name="Shao Z."/>
        </authorList>
    </citation>
    <scope>NUCLEOTIDE SEQUENCE [LARGE SCALE GENOMIC DNA]</scope>
    <source>
        <strain evidence="16 17">K7-2</strain>
    </source>
</reference>
<feature type="transmembrane region" description="Helical" evidence="14">
    <location>
        <begin position="6"/>
        <end position="30"/>
    </location>
</feature>
<evidence type="ECO:0000256" key="11">
    <source>
        <dbReference type="ARBA" id="ARBA00023004"/>
    </source>
</evidence>
<comment type="caution">
    <text evidence="16">The sequence shown here is derived from an EMBL/GenBank/DDBJ whole genome shotgun (WGS) entry which is preliminary data.</text>
</comment>
<sequence>MQEFLAMTYLWIKAGHVIFMVFWLAGLFMLPRQMIYMFPAAAGSDEEAQWAKRSGLLRKIILTPSLIVTWVLGLLLAWQLGLFTGGAGLGWLHAKIAFVLLLTGFHGFLVAKSKAMARGERPLSEKQLRLWGEAPGILLAIIVVLVIVKPF</sequence>
<keyword evidence="11 14" id="KW-0408">Iron</keyword>
<comment type="subunit">
    <text evidence="14">Homodimer.</text>
</comment>
<keyword evidence="5 14" id="KW-1003">Cell membrane</keyword>
<comment type="subcellular location">
    <subcellularLocation>
        <location evidence="1 14">Cell membrane</location>
        <topology evidence="1 14">Multi-pass membrane protein</topology>
    </subcellularLocation>
</comment>
<name>A0A0G9MLN9_9SPHN</name>
<evidence type="ECO:0000256" key="6">
    <source>
        <dbReference type="ARBA" id="ARBA00022617"/>
    </source>
</evidence>
<dbReference type="STRING" id="502682.BMF35_a0686"/>
<dbReference type="UniPathway" id="UPA00251">
    <property type="reaction ID" value="UER00324"/>
</dbReference>
<feature type="binding site" description="axial binding residue" evidence="14">
    <location>
        <position position="16"/>
    </location>
    <ligand>
        <name>heme</name>
        <dbReference type="ChEBI" id="CHEBI:30413"/>
    </ligand>
    <ligandPart>
        <name>Fe</name>
        <dbReference type="ChEBI" id="CHEBI:18248"/>
    </ligandPart>
</feature>
<evidence type="ECO:0000256" key="13">
    <source>
        <dbReference type="ARBA" id="ARBA00048390"/>
    </source>
</evidence>
<comment type="function">
    <text evidence="14 15">Catalyzes the oxidation of protoporphyrinogen IX to protoporphyrin IX.</text>
</comment>
<evidence type="ECO:0000256" key="8">
    <source>
        <dbReference type="ARBA" id="ARBA00022723"/>
    </source>
</evidence>
<comment type="similarity">
    <text evidence="3 14 15">Belongs to the HemJ family.</text>
</comment>
<evidence type="ECO:0000256" key="7">
    <source>
        <dbReference type="ARBA" id="ARBA00022692"/>
    </source>
</evidence>
<evidence type="ECO:0000256" key="3">
    <source>
        <dbReference type="ARBA" id="ARBA00006501"/>
    </source>
</evidence>
<proteinExistence type="inferred from homology"/>
<evidence type="ECO:0000256" key="2">
    <source>
        <dbReference type="ARBA" id="ARBA00005073"/>
    </source>
</evidence>
<dbReference type="GO" id="GO:0046872">
    <property type="term" value="F:metal ion binding"/>
    <property type="evidence" value="ECO:0007669"/>
    <property type="project" value="UniProtKB-UniRule"/>
</dbReference>
<evidence type="ECO:0000256" key="1">
    <source>
        <dbReference type="ARBA" id="ARBA00004651"/>
    </source>
</evidence>
<gene>
    <name evidence="16" type="ORF">AAW01_08400</name>
</gene>
<dbReference type="EC" id="1.3.99.-" evidence="14 15"/>